<dbReference type="PANTHER" id="PTHR31302">
    <property type="entry name" value="TRANSMEMBRANE PROTEIN WITH METALLOPHOSPHOESTERASE DOMAIN-RELATED"/>
    <property type="match status" value="1"/>
</dbReference>
<dbReference type="InterPro" id="IPR004843">
    <property type="entry name" value="Calcineurin-like_PHP"/>
</dbReference>
<gene>
    <name evidence="4" type="ORF">SAMN05216179_1933</name>
</gene>
<reference evidence="4 5" key="1">
    <citation type="submission" date="2016-11" db="EMBL/GenBank/DDBJ databases">
        <authorList>
            <person name="Jaros S."/>
            <person name="Januszkiewicz K."/>
            <person name="Wedrychowicz H."/>
        </authorList>
    </citation>
    <scope>NUCLEOTIDE SEQUENCE [LARGE SCALE GENOMIC DNA]</scope>
    <source>
        <strain evidence="4 5">CGMCC 1.10681</strain>
    </source>
</reference>
<evidence type="ECO:0000256" key="2">
    <source>
        <dbReference type="ARBA" id="ARBA00022801"/>
    </source>
</evidence>
<sequence length="270" mass="30362">MLWIALISIILFSIIIKSYYDTHFVKIERLDITTGKLEENQSFTILQMTDLHNKQFNKGNQRLIDKIQSLDPDVIAITGDLIDRKTEDVEKALSFVEKIVEINPDTYFVSGNHEWGNPLHDVLFKGLEERKVRHLDNQNTKLEVGEIRFQLAGIGDPSTNHDSIEKALAGLDNNFFTVLLSHAPDVKEMPFPTPIDLTLSGHTHGGQISLPLVGSLIAPDQGLFPKYDKGLYQLNDKQQLYIDSGLGTSVIDARLFNQSQMTFITVKGEG</sequence>
<dbReference type="PANTHER" id="PTHR31302:SF31">
    <property type="entry name" value="PHOSPHODIESTERASE YAEI"/>
    <property type="match status" value="1"/>
</dbReference>
<dbReference type="InterPro" id="IPR051158">
    <property type="entry name" value="Metallophosphoesterase_sf"/>
</dbReference>
<feature type="domain" description="Calcineurin-like phosphoesterase" evidence="3">
    <location>
        <begin position="44"/>
        <end position="204"/>
    </location>
</feature>
<keyword evidence="1" id="KW-0479">Metal-binding</keyword>
<dbReference type="Proteomes" id="UP000184184">
    <property type="component" value="Unassembled WGS sequence"/>
</dbReference>
<evidence type="ECO:0000313" key="5">
    <source>
        <dbReference type="Proteomes" id="UP000184184"/>
    </source>
</evidence>
<proteinExistence type="predicted"/>
<dbReference type="GO" id="GO:0046872">
    <property type="term" value="F:metal ion binding"/>
    <property type="evidence" value="ECO:0007669"/>
    <property type="project" value="UniProtKB-KW"/>
</dbReference>
<dbReference type="InterPro" id="IPR029052">
    <property type="entry name" value="Metallo-depent_PP-like"/>
</dbReference>
<dbReference type="GO" id="GO:0009245">
    <property type="term" value="P:lipid A biosynthetic process"/>
    <property type="evidence" value="ECO:0007669"/>
    <property type="project" value="TreeGrafter"/>
</dbReference>
<dbReference type="GO" id="GO:0008758">
    <property type="term" value="F:UDP-2,3-diacylglucosamine hydrolase activity"/>
    <property type="evidence" value="ECO:0007669"/>
    <property type="project" value="TreeGrafter"/>
</dbReference>
<dbReference type="GO" id="GO:0016020">
    <property type="term" value="C:membrane"/>
    <property type="evidence" value="ECO:0007669"/>
    <property type="project" value="GOC"/>
</dbReference>
<keyword evidence="5" id="KW-1185">Reference proteome</keyword>
<dbReference type="Pfam" id="PF00149">
    <property type="entry name" value="Metallophos"/>
    <property type="match status" value="1"/>
</dbReference>
<dbReference type="Gene3D" id="3.60.21.10">
    <property type="match status" value="1"/>
</dbReference>
<dbReference type="SUPFAM" id="SSF56300">
    <property type="entry name" value="Metallo-dependent phosphatases"/>
    <property type="match status" value="1"/>
</dbReference>
<dbReference type="CDD" id="cd07385">
    <property type="entry name" value="MPP_YkuE_C"/>
    <property type="match status" value="1"/>
</dbReference>
<name>A0A1M7P2P5_9BACI</name>
<keyword evidence="2" id="KW-0378">Hydrolase</keyword>
<evidence type="ECO:0000259" key="3">
    <source>
        <dbReference type="Pfam" id="PF00149"/>
    </source>
</evidence>
<evidence type="ECO:0000313" key="4">
    <source>
        <dbReference type="EMBL" id="SHN10816.1"/>
    </source>
</evidence>
<dbReference type="STRING" id="1027249.SAMN05216179_1933"/>
<evidence type="ECO:0000256" key="1">
    <source>
        <dbReference type="ARBA" id="ARBA00022723"/>
    </source>
</evidence>
<accession>A0A1M7P2P5</accession>
<protein>
    <recommendedName>
        <fullName evidence="3">Calcineurin-like phosphoesterase domain-containing protein</fullName>
    </recommendedName>
</protein>
<organism evidence="4 5">
    <name type="scientific">Gracilibacillus kekensis</name>
    <dbReference type="NCBI Taxonomy" id="1027249"/>
    <lineage>
        <taxon>Bacteria</taxon>
        <taxon>Bacillati</taxon>
        <taxon>Bacillota</taxon>
        <taxon>Bacilli</taxon>
        <taxon>Bacillales</taxon>
        <taxon>Bacillaceae</taxon>
        <taxon>Gracilibacillus</taxon>
    </lineage>
</organism>
<dbReference type="EMBL" id="FRCZ01000003">
    <property type="protein sequence ID" value="SHN10816.1"/>
    <property type="molecule type" value="Genomic_DNA"/>
</dbReference>
<dbReference type="AlphaFoldDB" id="A0A1M7P2P5"/>